<dbReference type="Proteomes" id="UP000320333">
    <property type="component" value="Unassembled WGS sequence"/>
</dbReference>
<evidence type="ECO:0000313" key="2">
    <source>
        <dbReference type="Proteomes" id="UP000320333"/>
    </source>
</evidence>
<accession>A0A507FR12</accession>
<protein>
    <submittedName>
        <fullName evidence="1">Uncharacterized protein</fullName>
    </submittedName>
</protein>
<dbReference type="OrthoDB" id="2113998at2759"/>
<keyword evidence="2" id="KW-1185">Reference proteome</keyword>
<name>A0A507FR12_9FUNG</name>
<reference evidence="1 2" key="1">
    <citation type="journal article" date="2019" name="Sci. Rep.">
        <title>Comparative genomics of chytrid fungi reveal insights into the obligate biotrophic and pathogenic lifestyle of Synchytrium endobioticum.</title>
        <authorList>
            <person name="van de Vossenberg B.T.L.H."/>
            <person name="Warris S."/>
            <person name="Nguyen H.D.T."/>
            <person name="van Gent-Pelzer M.P.E."/>
            <person name="Joly D.L."/>
            <person name="van de Geest H.C."/>
            <person name="Bonants P.J.M."/>
            <person name="Smith D.S."/>
            <person name="Levesque C.A."/>
            <person name="van der Lee T.A.J."/>
        </authorList>
    </citation>
    <scope>NUCLEOTIDE SEQUENCE [LARGE SCALE GENOMIC DNA]</scope>
    <source>
        <strain evidence="1 2">CBS 675.73</strain>
    </source>
</reference>
<gene>
    <name evidence="1" type="ORF">CcCBS67573_g00611</name>
</gene>
<organism evidence="1 2">
    <name type="scientific">Chytriomyces confervae</name>
    <dbReference type="NCBI Taxonomy" id="246404"/>
    <lineage>
        <taxon>Eukaryota</taxon>
        <taxon>Fungi</taxon>
        <taxon>Fungi incertae sedis</taxon>
        <taxon>Chytridiomycota</taxon>
        <taxon>Chytridiomycota incertae sedis</taxon>
        <taxon>Chytridiomycetes</taxon>
        <taxon>Chytridiales</taxon>
        <taxon>Chytriomycetaceae</taxon>
        <taxon>Chytriomyces</taxon>
    </lineage>
</organism>
<sequence>MTSANQQCNDLVTFNQCLTNFNSGGGVTQCQIQAPNSLAQNKCLCQQYWMQAFCYSTFCPQDMLTGSTVASRDTYCALVPGFNPATGFAPSGTVAAAPVVTTATGLPAAAGTNNLPGGPTLQLPGANISPTALPKGSSSEHASPVMALAALVAIWMRLF</sequence>
<dbReference type="AlphaFoldDB" id="A0A507FR12"/>
<proteinExistence type="predicted"/>
<evidence type="ECO:0000313" key="1">
    <source>
        <dbReference type="EMBL" id="TPX78130.1"/>
    </source>
</evidence>
<dbReference type="EMBL" id="QEAP01000008">
    <property type="protein sequence ID" value="TPX78130.1"/>
    <property type="molecule type" value="Genomic_DNA"/>
</dbReference>
<comment type="caution">
    <text evidence="1">The sequence shown here is derived from an EMBL/GenBank/DDBJ whole genome shotgun (WGS) entry which is preliminary data.</text>
</comment>